<feature type="region of interest" description="Disordered" evidence="1">
    <location>
        <begin position="1"/>
        <end position="35"/>
    </location>
</feature>
<gene>
    <name evidence="2" type="ORF">SAMN05216217_1431</name>
</gene>
<reference evidence="3" key="1">
    <citation type="submission" date="2016-10" db="EMBL/GenBank/DDBJ databases">
        <authorList>
            <person name="Varghese N."/>
            <person name="Submissions S."/>
        </authorList>
    </citation>
    <scope>NUCLEOTIDE SEQUENCE [LARGE SCALE GENOMIC DNA]</scope>
    <source>
        <strain evidence="3">DSM 24213</strain>
    </source>
</reference>
<dbReference type="RefSeq" id="WP_177197312.1">
    <property type="nucleotide sequence ID" value="NZ_FOUI01000043.1"/>
</dbReference>
<name>A0A1I4UUP8_9GAMM</name>
<proteinExistence type="predicted"/>
<evidence type="ECO:0000313" key="2">
    <source>
        <dbReference type="EMBL" id="SFM92473.1"/>
    </source>
</evidence>
<accession>A0A1I4UUP8</accession>
<evidence type="ECO:0000256" key="1">
    <source>
        <dbReference type="SAM" id="MobiDB-lite"/>
    </source>
</evidence>
<keyword evidence="3" id="KW-1185">Reference proteome</keyword>
<dbReference type="Proteomes" id="UP000243629">
    <property type="component" value="Unassembled WGS sequence"/>
</dbReference>
<dbReference type="AlphaFoldDB" id="A0A1I4UUP8"/>
<dbReference type="EMBL" id="FOUI01000043">
    <property type="protein sequence ID" value="SFM92473.1"/>
    <property type="molecule type" value="Genomic_DNA"/>
</dbReference>
<feature type="non-terminal residue" evidence="2">
    <location>
        <position position="1"/>
    </location>
</feature>
<organism evidence="2 3">
    <name type="scientific">Halopseudomonas yangmingensis</name>
    <dbReference type="NCBI Taxonomy" id="1720063"/>
    <lineage>
        <taxon>Bacteria</taxon>
        <taxon>Pseudomonadati</taxon>
        <taxon>Pseudomonadota</taxon>
        <taxon>Gammaproteobacteria</taxon>
        <taxon>Pseudomonadales</taxon>
        <taxon>Pseudomonadaceae</taxon>
        <taxon>Halopseudomonas</taxon>
    </lineage>
</organism>
<protein>
    <submittedName>
        <fullName evidence="2">Uncharacterized protein</fullName>
    </submittedName>
</protein>
<sequence length="271" mass="29861">PLRVQNPFQREGRVQIGHDPRNDRSRSPEYATTPKEQWSDALVMMTDQMGIPGMMDAAPGSVMGSCGGCVNEVTERVGGTIGGIDMGVISGSLGAGLAFGVLNTPRGNRMLMAIQIAYWVPADIVDSPDEAVEWVRNNWREAWLKATNGTKKVGNDVVRGLPINHPSSYATLNDARLGNTRPFTAEAREQVVGNVKGNFYGPIFIAPHYGAEWDRGTLKLPTTSEMIDVYGKYLPDTAMIYYRGIPFRKGFEPAFIMHQGKRHYFIAKPAQ</sequence>
<evidence type="ECO:0000313" key="3">
    <source>
        <dbReference type="Proteomes" id="UP000243629"/>
    </source>
</evidence>
<feature type="compositionally biased region" description="Basic and acidic residues" evidence="1">
    <location>
        <begin position="10"/>
        <end position="27"/>
    </location>
</feature>